<dbReference type="EMBL" id="JAUEPT010000025">
    <property type="protein sequence ID" value="KAK0442556.1"/>
    <property type="molecule type" value="Genomic_DNA"/>
</dbReference>
<keyword evidence="2" id="KW-1185">Reference proteome</keyword>
<dbReference type="AlphaFoldDB" id="A0AA39JIU1"/>
<organism evidence="1 2">
    <name type="scientific">Armillaria borealis</name>
    <dbReference type="NCBI Taxonomy" id="47425"/>
    <lineage>
        <taxon>Eukaryota</taxon>
        <taxon>Fungi</taxon>
        <taxon>Dikarya</taxon>
        <taxon>Basidiomycota</taxon>
        <taxon>Agaricomycotina</taxon>
        <taxon>Agaricomycetes</taxon>
        <taxon>Agaricomycetidae</taxon>
        <taxon>Agaricales</taxon>
        <taxon>Marasmiineae</taxon>
        <taxon>Physalacriaceae</taxon>
        <taxon>Armillaria</taxon>
    </lineage>
</organism>
<comment type="caution">
    <text evidence="1">The sequence shown here is derived from an EMBL/GenBank/DDBJ whole genome shotgun (WGS) entry which is preliminary data.</text>
</comment>
<dbReference type="Proteomes" id="UP001175226">
    <property type="component" value="Unassembled WGS sequence"/>
</dbReference>
<evidence type="ECO:0000313" key="1">
    <source>
        <dbReference type="EMBL" id="KAK0442556.1"/>
    </source>
</evidence>
<reference evidence="1" key="1">
    <citation type="submission" date="2023-06" db="EMBL/GenBank/DDBJ databases">
        <authorList>
            <consortium name="Lawrence Berkeley National Laboratory"/>
            <person name="Ahrendt S."/>
            <person name="Sahu N."/>
            <person name="Indic B."/>
            <person name="Wong-Bajracharya J."/>
            <person name="Merenyi Z."/>
            <person name="Ke H.-M."/>
            <person name="Monk M."/>
            <person name="Kocsube S."/>
            <person name="Drula E."/>
            <person name="Lipzen A."/>
            <person name="Balint B."/>
            <person name="Henrissat B."/>
            <person name="Andreopoulos B."/>
            <person name="Martin F.M."/>
            <person name="Harder C.B."/>
            <person name="Rigling D."/>
            <person name="Ford K.L."/>
            <person name="Foster G.D."/>
            <person name="Pangilinan J."/>
            <person name="Papanicolaou A."/>
            <person name="Barry K."/>
            <person name="LaButti K."/>
            <person name="Viragh M."/>
            <person name="Koriabine M."/>
            <person name="Yan M."/>
            <person name="Riley R."/>
            <person name="Champramary S."/>
            <person name="Plett K.L."/>
            <person name="Tsai I.J."/>
            <person name="Slot J."/>
            <person name="Sipos G."/>
            <person name="Plett J."/>
            <person name="Nagy L.G."/>
            <person name="Grigoriev I.V."/>
        </authorList>
    </citation>
    <scope>NUCLEOTIDE SEQUENCE</scope>
    <source>
        <strain evidence="1">FPL87.14</strain>
    </source>
</reference>
<protein>
    <submittedName>
        <fullName evidence="1">Uncharacterized protein</fullName>
    </submittedName>
</protein>
<gene>
    <name evidence="1" type="ORF">EV421DRAFT_1736072</name>
</gene>
<accession>A0AA39JIU1</accession>
<sequence>MYMRVPAPRFGIQPQHSKPAENLAPAIAHIPGQENGHTASSMSQSVHADMSNGEIISDSEAEDEYQGLSAIELMSLNLDLSWSFHMLLLELDEYVFEFNLATANTSALRQGIKGARESLAMLEKLACWIDAGDMMQ</sequence>
<evidence type="ECO:0000313" key="2">
    <source>
        <dbReference type="Proteomes" id="UP001175226"/>
    </source>
</evidence>
<proteinExistence type="predicted"/>
<name>A0AA39JIU1_9AGAR</name>